<feature type="domain" description="Tf2-1-like SH3-like" evidence="1">
    <location>
        <begin position="95"/>
        <end position="155"/>
    </location>
</feature>
<evidence type="ECO:0000259" key="1">
    <source>
        <dbReference type="Pfam" id="PF24626"/>
    </source>
</evidence>
<reference evidence="2" key="1">
    <citation type="submission" date="2021-03" db="EMBL/GenBank/DDBJ databases">
        <title>Draft genome sequence of rust myrtle Austropuccinia psidii MF-1, a brazilian biotype.</title>
        <authorList>
            <person name="Quecine M.C."/>
            <person name="Pachon D.M.R."/>
            <person name="Bonatelli M.L."/>
            <person name="Correr F.H."/>
            <person name="Franceschini L.M."/>
            <person name="Leite T.F."/>
            <person name="Margarido G.R.A."/>
            <person name="Almeida C.A."/>
            <person name="Ferrarezi J.A."/>
            <person name="Labate C.A."/>
        </authorList>
    </citation>
    <scope>NUCLEOTIDE SEQUENCE</scope>
    <source>
        <strain evidence="2">MF-1</strain>
    </source>
</reference>
<dbReference type="AlphaFoldDB" id="A0A9Q3GDR1"/>
<proteinExistence type="predicted"/>
<name>A0A9Q3GDR1_9BASI</name>
<dbReference type="OrthoDB" id="3004959at2759"/>
<gene>
    <name evidence="2" type="ORF">O181_003001</name>
</gene>
<dbReference type="PANTHER" id="PTHR46148:SF52">
    <property type="entry name" value="OS04G0603800 PROTEIN"/>
    <property type="match status" value="1"/>
</dbReference>
<evidence type="ECO:0000313" key="3">
    <source>
        <dbReference type="Proteomes" id="UP000765509"/>
    </source>
</evidence>
<dbReference type="Proteomes" id="UP000765509">
    <property type="component" value="Unassembled WGS sequence"/>
</dbReference>
<comment type="caution">
    <text evidence="2">The sequence shown here is derived from an EMBL/GenBank/DDBJ whole genome shotgun (WGS) entry which is preliminary data.</text>
</comment>
<organism evidence="2 3">
    <name type="scientific">Austropuccinia psidii MF-1</name>
    <dbReference type="NCBI Taxonomy" id="1389203"/>
    <lineage>
        <taxon>Eukaryota</taxon>
        <taxon>Fungi</taxon>
        <taxon>Dikarya</taxon>
        <taxon>Basidiomycota</taxon>
        <taxon>Pucciniomycotina</taxon>
        <taxon>Pucciniomycetes</taxon>
        <taxon>Pucciniales</taxon>
        <taxon>Sphaerophragmiaceae</taxon>
        <taxon>Austropuccinia</taxon>
    </lineage>
</organism>
<dbReference type="PANTHER" id="PTHR46148">
    <property type="entry name" value="CHROMO DOMAIN-CONTAINING PROTEIN"/>
    <property type="match status" value="1"/>
</dbReference>
<dbReference type="Pfam" id="PF24626">
    <property type="entry name" value="SH3_Tf2-1"/>
    <property type="match status" value="1"/>
</dbReference>
<keyword evidence="3" id="KW-1185">Reference proteome</keyword>
<dbReference type="InterPro" id="IPR056924">
    <property type="entry name" value="SH3_Tf2-1"/>
</dbReference>
<accession>A0A9Q3GDR1</accession>
<dbReference type="EMBL" id="AVOT02000518">
    <property type="protein sequence ID" value="MBW0463286.1"/>
    <property type="molecule type" value="Genomic_DNA"/>
</dbReference>
<sequence>MSVTIEMTGTYGSLWLKFPTIIQSTHQKNNFFLTIYGRNPRFDSIHNYQDRPSGKLSTKFQSVKVVKEELESEIKSFKRYSDIDRTIPPDLQPVDKVWLASQNLKSTRPTKKLSERGLVPFEVLKKIGSHAYHLNLPSQWESVHPVFHVSLLEPVKQSTIQNQHDFSPPPIIVEEQDKWQVAQVLDSKLKRGELGCL</sequence>
<protein>
    <recommendedName>
        <fullName evidence="1">Tf2-1-like SH3-like domain-containing protein</fullName>
    </recommendedName>
</protein>
<evidence type="ECO:0000313" key="2">
    <source>
        <dbReference type="EMBL" id="MBW0463286.1"/>
    </source>
</evidence>